<dbReference type="AlphaFoldDB" id="A0AAU7UF06"/>
<dbReference type="SUPFAM" id="SSF48452">
    <property type="entry name" value="TPR-like"/>
    <property type="match status" value="1"/>
</dbReference>
<accession>A0AAU7UF06</accession>
<reference evidence="3" key="1">
    <citation type="submission" date="2024-06" db="EMBL/GenBank/DDBJ databases">
        <title>Draft Genome Sequence of Deinococcus sonorensis Type Strain KR-87, a Biofilm Producing Representative of the Genus Deinococcus.</title>
        <authorList>
            <person name="Boren L.S."/>
            <person name="Grosso R.A."/>
            <person name="Hugenberg-Cox A.N."/>
            <person name="Hill J.T.E."/>
            <person name="Albert C.M."/>
            <person name="Tuohy J.M."/>
        </authorList>
    </citation>
    <scope>NUCLEOTIDE SEQUENCE</scope>
    <source>
        <strain evidence="3">KR-87</strain>
    </source>
</reference>
<dbReference type="SMART" id="SM00028">
    <property type="entry name" value="TPR"/>
    <property type="match status" value="3"/>
</dbReference>
<dbReference type="Gene3D" id="1.25.40.10">
    <property type="entry name" value="Tetratricopeptide repeat domain"/>
    <property type="match status" value="1"/>
</dbReference>
<keyword evidence="1" id="KW-0802">TPR repeat</keyword>
<keyword evidence="2" id="KW-1133">Transmembrane helix</keyword>
<dbReference type="PANTHER" id="PTHR44809">
    <property type="match status" value="1"/>
</dbReference>
<dbReference type="PROSITE" id="PS50005">
    <property type="entry name" value="TPR"/>
    <property type="match status" value="1"/>
</dbReference>
<keyword evidence="2" id="KW-0812">Transmembrane</keyword>
<evidence type="ECO:0000256" key="1">
    <source>
        <dbReference type="PROSITE-ProRule" id="PRU00339"/>
    </source>
</evidence>
<organism evidence="3">
    <name type="scientific">Deinococcus sonorensis KR-87</name>
    <dbReference type="NCBI Taxonomy" id="694439"/>
    <lineage>
        <taxon>Bacteria</taxon>
        <taxon>Thermotogati</taxon>
        <taxon>Deinococcota</taxon>
        <taxon>Deinococci</taxon>
        <taxon>Deinococcales</taxon>
        <taxon>Deinococcaceae</taxon>
        <taxon>Deinococcus</taxon>
    </lineage>
</organism>
<feature type="transmembrane region" description="Helical" evidence="2">
    <location>
        <begin position="252"/>
        <end position="269"/>
    </location>
</feature>
<sequence length="273" mass="30268">MTASPPSPDAALNLDWGQYLRQREYRRALAAARLGHAPAPVQTALDELYTLQEALRARRLAAAHRALSGYRTAVEGLEPADRTPFAATVPLAPLEAGWQALDATDRQQISDPAVLETQLQPALEEAFTRAEAMNALGVLHALLDHNEQAEAWFMQALAHDPGHYRALTNRGNLALEQGNAVEAERLYREAILLNAEYAGAHHNLGVALRRQNRMHESVRAIRAGQRLSMRHHRQRDDDELRSNPGTQRTVQLVRLALVVLAVLVLLWVVRGGL</sequence>
<feature type="repeat" description="TPR" evidence="1">
    <location>
        <begin position="130"/>
        <end position="163"/>
    </location>
</feature>
<gene>
    <name evidence="3" type="ORF">ABOD76_12435</name>
</gene>
<evidence type="ECO:0000313" key="3">
    <source>
        <dbReference type="EMBL" id="XBV87072.1"/>
    </source>
</evidence>
<dbReference type="Pfam" id="PF13181">
    <property type="entry name" value="TPR_8"/>
    <property type="match status" value="1"/>
</dbReference>
<dbReference type="InterPro" id="IPR019734">
    <property type="entry name" value="TPR_rpt"/>
</dbReference>
<dbReference type="EMBL" id="CP158299">
    <property type="protein sequence ID" value="XBV87072.1"/>
    <property type="molecule type" value="Genomic_DNA"/>
</dbReference>
<protein>
    <recommendedName>
        <fullName evidence="4">Tetratricopeptide repeat protein</fullName>
    </recommendedName>
</protein>
<name>A0AAU7UF06_9DEIO</name>
<dbReference type="InterPro" id="IPR052943">
    <property type="entry name" value="TMTC_O-mannosyl-trnsfr"/>
</dbReference>
<proteinExistence type="predicted"/>
<evidence type="ECO:0000256" key="2">
    <source>
        <dbReference type="SAM" id="Phobius"/>
    </source>
</evidence>
<dbReference type="KEGG" id="dsc:ABOD76_12435"/>
<dbReference type="PANTHER" id="PTHR44809:SF1">
    <property type="entry name" value="PROTEIN O-MANNOSYL-TRANSFERASE TMTC1"/>
    <property type="match status" value="1"/>
</dbReference>
<keyword evidence="2" id="KW-0472">Membrane</keyword>
<dbReference type="InterPro" id="IPR011990">
    <property type="entry name" value="TPR-like_helical_dom_sf"/>
</dbReference>
<evidence type="ECO:0008006" key="4">
    <source>
        <dbReference type="Google" id="ProtNLM"/>
    </source>
</evidence>
<dbReference type="RefSeq" id="WP_350245182.1">
    <property type="nucleotide sequence ID" value="NZ_CP158299.1"/>
</dbReference>